<dbReference type="Gramene" id="ABO97397">
    <property type="protein sequence ID" value="ABO97397"/>
    <property type="gene ID" value="OSTLU_33008"/>
</dbReference>
<dbReference type="GeneID" id="5003411"/>
<dbReference type="EMBL" id="CP000588">
    <property type="protein sequence ID" value="ABO97397.1"/>
    <property type="molecule type" value="Genomic_DNA"/>
</dbReference>
<evidence type="ECO:0000256" key="1">
    <source>
        <dbReference type="SAM" id="MobiDB-lite"/>
    </source>
</evidence>
<dbReference type="RefSeq" id="XP_001419104.1">
    <property type="nucleotide sequence ID" value="XM_001419067.1"/>
</dbReference>
<keyword evidence="3" id="KW-1185">Reference proteome</keyword>
<dbReference type="KEGG" id="olu:OSTLU_33008"/>
<gene>
    <name evidence="2" type="ORF">OSTLU_33008</name>
</gene>
<evidence type="ECO:0000313" key="2">
    <source>
        <dbReference type="EMBL" id="ABO97397.1"/>
    </source>
</evidence>
<organism evidence="2 3">
    <name type="scientific">Ostreococcus lucimarinus (strain CCE9901)</name>
    <dbReference type="NCBI Taxonomy" id="436017"/>
    <lineage>
        <taxon>Eukaryota</taxon>
        <taxon>Viridiplantae</taxon>
        <taxon>Chlorophyta</taxon>
        <taxon>Mamiellophyceae</taxon>
        <taxon>Mamiellales</taxon>
        <taxon>Bathycoccaceae</taxon>
        <taxon>Ostreococcus</taxon>
    </lineage>
</organism>
<accession>A4S184</accession>
<sequence>MAIVSVYSAQPTFVKSCLGSSQPKGSANKLPSSAIPNSDRVTNIDGTTASHLYEVMNTNGEESAKKKTTKFIKWMKAKGIELETIRSISATAFTHASIRPSISNALRSEMCPRRRRSSMMAIIFDAQHPTRAL</sequence>
<dbReference type="Proteomes" id="UP000001568">
    <property type="component" value="Chromosome 8"/>
</dbReference>
<evidence type="ECO:0000313" key="3">
    <source>
        <dbReference type="Proteomes" id="UP000001568"/>
    </source>
</evidence>
<dbReference type="HOGENOM" id="CLU_1910174_0_0_1"/>
<name>A4S184_OSTLU</name>
<proteinExistence type="predicted"/>
<dbReference type="AlphaFoldDB" id="A4S184"/>
<feature type="region of interest" description="Disordered" evidence="1">
    <location>
        <begin position="18"/>
        <end position="41"/>
    </location>
</feature>
<reference evidence="2 3" key="1">
    <citation type="journal article" date="2007" name="Proc. Natl. Acad. Sci. U.S.A.">
        <title>The tiny eukaryote Ostreococcus provides genomic insights into the paradox of plankton speciation.</title>
        <authorList>
            <person name="Palenik B."/>
            <person name="Grimwood J."/>
            <person name="Aerts A."/>
            <person name="Rouze P."/>
            <person name="Salamov A."/>
            <person name="Putnam N."/>
            <person name="Dupont C."/>
            <person name="Jorgensen R."/>
            <person name="Derelle E."/>
            <person name="Rombauts S."/>
            <person name="Zhou K."/>
            <person name="Otillar R."/>
            <person name="Merchant S.S."/>
            <person name="Podell S."/>
            <person name="Gaasterland T."/>
            <person name="Napoli C."/>
            <person name="Gendler K."/>
            <person name="Manuell A."/>
            <person name="Tai V."/>
            <person name="Vallon O."/>
            <person name="Piganeau G."/>
            <person name="Jancek S."/>
            <person name="Heijde M."/>
            <person name="Jabbari K."/>
            <person name="Bowler C."/>
            <person name="Lohr M."/>
            <person name="Robbens S."/>
            <person name="Werner G."/>
            <person name="Dubchak I."/>
            <person name="Pazour G.J."/>
            <person name="Ren Q."/>
            <person name="Paulsen I."/>
            <person name="Delwiche C."/>
            <person name="Schmutz J."/>
            <person name="Rokhsar D."/>
            <person name="Van de Peer Y."/>
            <person name="Moreau H."/>
            <person name="Grigoriev I.V."/>
        </authorList>
    </citation>
    <scope>NUCLEOTIDE SEQUENCE [LARGE SCALE GENOMIC DNA]</scope>
    <source>
        <strain evidence="2 3">CCE9901</strain>
    </source>
</reference>
<protein>
    <submittedName>
        <fullName evidence="2">Uncharacterized protein</fullName>
    </submittedName>
</protein>